<dbReference type="Pfam" id="PF13568">
    <property type="entry name" value="OMP_b-brl_2"/>
    <property type="match status" value="1"/>
</dbReference>
<evidence type="ECO:0000259" key="2">
    <source>
        <dbReference type="Pfam" id="PF13568"/>
    </source>
</evidence>
<protein>
    <submittedName>
        <fullName evidence="3">PorT family protein</fullName>
    </submittedName>
</protein>
<dbReference type="RefSeq" id="WP_353546149.1">
    <property type="nucleotide sequence ID" value="NZ_JAGKSB010000003.1"/>
</dbReference>
<dbReference type="EMBL" id="JAGKSB010000003">
    <property type="protein sequence ID" value="MBP3942665.1"/>
    <property type="molecule type" value="Genomic_DNA"/>
</dbReference>
<accession>A0A8T4H8S0</accession>
<dbReference type="Proteomes" id="UP000679691">
    <property type="component" value="Unassembled WGS sequence"/>
</dbReference>
<reference evidence="3" key="1">
    <citation type="submission" date="2021-03" db="EMBL/GenBank/DDBJ databases">
        <authorList>
            <person name="Lu T."/>
            <person name="Wang Q."/>
            <person name="Han X."/>
        </authorList>
    </citation>
    <scope>NUCLEOTIDE SEQUENCE</scope>
    <source>
        <strain evidence="3">WQ 2009</strain>
    </source>
</reference>
<gene>
    <name evidence="3" type="ORF">J5U18_03655</name>
</gene>
<evidence type="ECO:0000256" key="1">
    <source>
        <dbReference type="SAM" id="SignalP"/>
    </source>
</evidence>
<evidence type="ECO:0000313" key="3">
    <source>
        <dbReference type="EMBL" id="MBP3942665.1"/>
    </source>
</evidence>
<comment type="caution">
    <text evidence="3">The sequence shown here is derived from an EMBL/GenBank/DDBJ whole genome shotgun (WGS) entry which is preliminary data.</text>
</comment>
<name>A0A8T4H8S0_9SPHI</name>
<dbReference type="AlphaFoldDB" id="A0A8T4H8S0"/>
<dbReference type="InterPro" id="IPR025665">
    <property type="entry name" value="Beta-barrel_OMP_2"/>
</dbReference>
<evidence type="ECO:0000313" key="4">
    <source>
        <dbReference type="Proteomes" id="UP000679691"/>
    </source>
</evidence>
<proteinExistence type="predicted"/>
<feature type="chain" id="PRO_5035858369" evidence="1">
    <location>
        <begin position="20"/>
        <end position="218"/>
    </location>
</feature>
<feature type="signal peptide" evidence="1">
    <location>
        <begin position="1"/>
        <end position="19"/>
    </location>
</feature>
<keyword evidence="4" id="KW-1185">Reference proteome</keyword>
<keyword evidence="1" id="KW-0732">Signal</keyword>
<feature type="domain" description="Outer membrane protein beta-barrel" evidence="2">
    <location>
        <begin position="18"/>
        <end position="195"/>
    </location>
</feature>
<organism evidence="3 4">
    <name type="scientific">Rhinopithecimicrobium faecis</name>
    <dbReference type="NCBI Taxonomy" id="2820698"/>
    <lineage>
        <taxon>Bacteria</taxon>
        <taxon>Pseudomonadati</taxon>
        <taxon>Bacteroidota</taxon>
        <taxon>Sphingobacteriia</taxon>
        <taxon>Sphingobacteriales</taxon>
        <taxon>Sphingobacteriaceae</taxon>
        <taxon>Rhinopithecimicrobium</taxon>
    </lineage>
</organism>
<sequence length="218" mass="23240">MKKLFLSAAAILCTAGVFAQSSLGYQIKAGVNFPSYSYGSTNNLSDTKSTTNFYVSGLLDVKASEYFSIQPGVSLQGKGAKLSVIEAGNSTFTEKQNTMWLEIPVNLVAKIPTGETGNFFVGAGPYVSFGLSGKNKYEYDNANNSNANTSRETKFKFGKDETLKGTDFGVNFLAGYQFKSGISINGGYGLGLVNIAGAKSRSNEIKNRVWSVGIGFGL</sequence>